<keyword evidence="3" id="KW-0804">Transcription</keyword>
<reference evidence="5 6" key="1">
    <citation type="submission" date="2020-09" db="EMBL/GenBank/DDBJ databases">
        <title>Paenibacillus sp. strain PR3 16S rRNA gene Genome sequencing and assembly.</title>
        <authorList>
            <person name="Kim J."/>
        </authorList>
    </citation>
    <scope>NUCLEOTIDE SEQUENCE [LARGE SCALE GENOMIC DNA]</scope>
    <source>
        <strain evidence="5 6">PR3</strain>
    </source>
</reference>
<dbReference type="PROSITE" id="PS50987">
    <property type="entry name" value="HTH_ARSR_2"/>
    <property type="match status" value="1"/>
</dbReference>
<dbReference type="CDD" id="cd00090">
    <property type="entry name" value="HTH_ARSR"/>
    <property type="match status" value="1"/>
</dbReference>
<dbReference type="InterPro" id="IPR051081">
    <property type="entry name" value="HTH_MetalResp_TranReg"/>
</dbReference>
<keyword evidence="6" id="KW-1185">Reference proteome</keyword>
<dbReference type="InterPro" id="IPR036388">
    <property type="entry name" value="WH-like_DNA-bd_sf"/>
</dbReference>
<dbReference type="Gene3D" id="1.10.10.10">
    <property type="entry name" value="Winged helix-like DNA-binding domain superfamily/Winged helix DNA-binding domain"/>
    <property type="match status" value="1"/>
</dbReference>
<keyword evidence="1" id="KW-0805">Transcription regulation</keyword>
<dbReference type="InterPro" id="IPR001845">
    <property type="entry name" value="HTH_ArsR_DNA-bd_dom"/>
</dbReference>
<protein>
    <submittedName>
        <fullName evidence="5">Winged helix-turn-helix transcriptional regulator</fullName>
    </submittedName>
</protein>
<dbReference type="InterPro" id="IPR011991">
    <property type="entry name" value="ArsR-like_HTH"/>
</dbReference>
<gene>
    <name evidence="5" type="ORF">H8B09_21985</name>
</gene>
<dbReference type="PANTHER" id="PTHR33154">
    <property type="entry name" value="TRANSCRIPTIONAL REGULATOR, ARSR FAMILY"/>
    <property type="match status" value="1"/>
</dbReference>
<dbReference type="RefSeq" id="WP_191205759.1">
    <property type="nucleotide sequence ID" value="NZ_JACXZA010000006.1"/>
</dbReference>
<dbReference type="SUPFAM" id="SSF46785">
    <property type="entry name" value="Winged helix' DNA-binding domain"/>
    <property type="match status" value="1"/>
</dbReference>
<evidence type="ECO:0000256" key="1">
    <source>
        <dbReference type="ARBA" id="ARBA00023015"/>
    </source>
</evidence>
<dbReference type="PANTHER" id="PTHR33154:SF18">
    <property type="entry name" value="ARSENICAL RESISTANCE OPERON REPRESSOR"/>
    <property type="match status" value="1"/>
</dbReference>
<proteinExistence type="predicted"/>
<dbReference type="EMBL" id="JACXZA010000006">
    <property type="protein sequence ID" value="MBD3921453.1"/>
    <property type="molecule type" value="Genomic_DNA"/>
</dbReference>
<dbReference type="SMART" id="SM00418">
    <property type="entry name" value="HTH_ARSR"/>
    <property type="match status" value="1"/>
</dbReference>
<dbReference type="PRINTS" id="PR00778">
    <property type="entry name" value="HTHARSR"/>
</dbReference>
<dbReference type="InterPro" id="IPR036390">
    <property type="entry name" value="WH_DNA-bd_sf"/>
</dbReference>
<dbReference type="Proteomes" id="UP000609346">
    <property type="component" value="Unassembled WGS sequence"/>
</dbReference>
<name>A0ABR8MZY6_9BACL</name>
<dbReference type="Pfam" id="PF01022">
    <property type="entry name" value="HTH_5"/>
    <property type="match status" value="1"/>
</dbReference>
<comment type="caution">
    <text evidence="5">The sequence shown here is derived from an EMBL/GenBank/DDBJ whole genome shotgun (WGS) entry which is preliminary data.</text>
</comment>
<dbReference type="NCBIfam" id="NF033788">
    <property type="entry name" value="HTH_metalloreg"/>
    <property type="match status" value="1"/>
</dbReference>
<evidence type="ECO:0000313" key="5">
    <source>
        <dbReference type="EMBL" id="MBD3921453.1"/>
    </source>
</evidence>
<evidence type="ECO:0000256" key="2">
    <source>
        <dbReference type="ARBA" id="ARBA00023125"/>
    </source>
</evidence>
<accession>A0ABR8MZY6</accession>
<evidence type="ECO:0000259" key="4">
    <source>
        <dbReference type="PROSITE" id="PS50987"/>
    </source>
</evidence>
<evidence type="ECO:0000256" key="3">
    <source>
        <dbReference type="ARBA" id="ARBA00023163"/>
    </source>
</evidence>
<sequence length="116" mass="13480">MIKGFPIFSDKDASVDFTTYEKKFKAFADQKRLQIMYELTQRGSTCVCELGELVDMPQSKLSYHLKILLDAGIINRETKGTWSYYELNQLEVNRLLSSDLCCIFRRQDETSLDCCK</sequence>
<keyword evidence="2" id="KW-0238">DNA-binding</keyword>
<organism evidence="5 6">
    <name type="scientific">Paenibacillus terricola</name>
    <dbReference type="NCBI Taxonomy" id="2763503"/>
    <lineage>
        <taxon>Bacteria</taxon>
        <taxon>Bacillati</taxon>
        <taxon>Bacillota</taxon>
        <taxon>Bacilli</taxon>
        <taxon>Bacillales</taxon>
        <taxon>Paenibacillaceae</taxon>
        <taxon>Paenibacillus</taxon>
    </lineage>
</organism>
<feature type="domain" description="HTH arsR-type" evidence="4">
    <location>
        <begin position="12"/>
        <end position="107"/>
    </location>
</feature>
<evidence type="ECO:0000313" key="6">
    <source>
        <dbReference type="Proteomes" id="UP000609346"/>
    </source>
</evidence>